<dbReference type="SMART" id="SM00822">
    <property type="entry name" value="PKS_KR"/>
    <property type="match status" value="1"/>
</dbReference>
<protein>
    <submittedName>
        <fullName evidence="3">Glucose 1-dehydrogenase</fullName>
    </submittedName>
</protein>
<dbReference type="Gene3D" id="3.40.50.720">
    <property type="entry name" value="NAD(P)-binding Rossmann-like Domain"/>
    <property type="match status" value="1"/>
</dbReference>
<dbReference type="Pfam" id="PF13561">
    <property type="entry name" value="adh_short_C2"/>
    <property type="match status" value="1"/>
</dbReference>
<dbReference type="InterPro" id="IPR057326">
    <property type="entry name" value="KR_dom"/>
</dbReference>
<organism evidence="3 4">
    <name type="scientific">Actinomadura vinacea</name>
    <dbReference type="NCBI Taxonomy" id="115336"/>
    <lineage>
        <taxon>Bacteria</taxon>
        <taxon>Bacillati</taxon>
        <taxon>Actinomycetota</taxon>
        <taxon>Actinomycetes</taxon>
        <taxon>Streptosporangiales</taxon>
        <taxon>Thermomonosporaceae</taxon>
        <taxon>Actinomadura</taxon>
    </lineage>
</organism>
<dbReference type="PANTHER" id="PTHR42760">
    <property type="entry name" value="SHORT-CHAIN DEHYDROGENASES/REDUCTASES FAMILY MEMBER"/>
    <property type="match status" value="1"/>
</dbReference>
<proteinExistence type="inferred from homology"/>
<comment type="similarity">
    <text evidence="1">Belongs to the short-chain dehydrogenases/reductases (SDR) family.</text>
</comment>
<evidence type="ECO:0000313" key="3">
    <source>
        <dbReference type="EMBL" id="GAA2419630.1"/>
    </source>
</evidence>
<dbReference type="RefSeq" id="WP_344589890.1">
    <property type="nucleotide sequence ID" value="NZ_BAAARW010000012.1"/>
</dbReference>
<comment type="caution">
    <text evidence="3">The sequence shown here is derived from an EMBL/GenBank/DDBJ whole genome shotgun (WGS) entry which is preliminary data.</text>
</comment>
<dbReference type="PRINTS" id="PR00081">
    <property type="entry name" value="GDHRDH"/>
</dbReference>
<dbReference type="CDD" id="cd05233">
    <property type="entry name" value="SDR_c"/>
    <property type="match status" value="1"/>
</dbReference>
<evidence type="ECO:0000259" key="2">
    <source>
        <dbReference type="SMART" id="SM00822"/>
    </source>
</evidence>
<keyword evidence="4" id="KW-1185">Reference proteome</keyword>
<gene>
    <name evidence="3" type="ORF">GCM10010191_33470</name>
</gene>
<sequence>MDFTGKVVLITGGGSGIGRATALAFARRGATVVVAGRNADPLDETVKLIESENGKADRITADVSRARDVQRLVTTTVESHGGLDIAFNNAGVFSMAPVAEIDEDVWEHTLSINLTGVFLSMKHEIAHMRANGGGVIVNTASTFGAHKRMEGTGAYTATKAAVSALTRTAARENIGAGIRINAVSPGPIESAMSLRPGETEAQRAERLRDALPIGRAGTLEEAAATVLWLSSPESGFVVGHDLVLDGAATA</sequence>
<dbReference type="InterPro" id="IPR002347">
    <property type="entry name" value="SDR_fam"/>
</dbReference>
<name>A0ABP5W866_9ACTN</name>
<feature type="domain" description="Ketoreductase" evidence="2">
    <location>
        <begin position="6"/>
        <end position="186"/>
    </location>
</feature>
<dbReference type="EMBL" id="BAAARW010000012">
    <property type="protein sequence ID" value="GAA2419630.1"/>
    <property type="molecule type" value="Genomic_DNA"/>
</dbReference>
<dbReference type="SUPFAM" id="SSF51735">
    <property type="entry name" value="NAD(P)-binding Rossmann-fold domains"/>
    <property type="match status" value="1"/>
</dbReference>
<dbReference type="Proteomes" id="UP001501231">
    <property type="component" value="Unassembled WGS sequence"/>
</dbReference>
<evidence type="ECO:0000313" key="4">
    <source>
        <dbReference type="Proteomes" id="UP001501231"/>
    </source>
</evidence>
<dbReference type="InterPro" id="IPR036291">
    <property type="entry name" value="NAD(P)-bd_dom_sf"/>
</dbReference>
<dbReference type="PRINTS" id="PR00080">
    <property type="entry name" value="SDRFAMILY"/>
</dbReference>
<evidence type="ECO:0000256" key="1">
    <source>
        <dbReference type="ARBA" id="ARBA00006484"/>
    </source>
</evidence>
<accession>A0ABP5W866</accession>
<reference evidence="4" key="1">
    <citation type="journal article" date="2019" name="Int. J. Syst. Evol. Microbiol.">
        <title>The Global Catalogue of Microorganisms (GCM) 10K type strain sequencing project: providing services to taxonomists for standard genome sequencing and annotation.</title>
        <authorList>
            <consortium name="The Broad Institute Genomics Platform"/>
            <consortium name="The Broad Institute Genome Sequencing Center for Infectious Disease"/>
            <person name="Wu L."/>
            <person name="Ma J."/>
        </authorList>
    </citation>
    <scope>NUCLEOTIDE SEQUENCE [LARGE SCALE GENOMIC DNA]</scope>
    <source>
        <strain evidence="4">JCM 3325</strain>
    </source>
</reference>